<feature type="region of interest" description="Disordered" evidence="1">
    <location>
        <begin position="213"/>
        <end position="285"/>
    </location>
</feature>
<dbReference type="Proteomes" id="UP000280455">
    <property type="component" value="Chromosome"/>
</dbReference>
<accession>A0AAD1E830</accession>
<dbReference type="NCBIfam" id="NF040582">
    <property type="entry name" value="STY4528_fam"/>
    <property type="match status" value="1"/>
</dbReference>
<evidence type="ECO:0008006" key="4">
    <source>
        <dbReference type="Google" id="ProtNLM"/>
    </source>
</evidence>
<feature type="compositionally biased region" description="Low complexity" evidence="1">
    <location>
        <begin position="233"/>
        <end position="250"/>
    </location>
</feature>
<feature type="compositionally biased region" description="Low complexity" evidence="1">
    <location>
        <begin position="257"/>
        <end position="273"/>
    </location>
</feature>
<feature type="compositionally biased region" description="Polar residues" evidence="1">
    <location>
        <begin position="400"/>
        <end position="411"/>
    </location>
</feature>
<name>A0AAD1E830_9PSED</name>
<feature type="region of interest" description="Disordered" evidence="1">
    <location>
        <begin position="400"/>
        <end position="424"/>
    </location>
</feature>
<organism evidence="2 3">
    <name type="scientific">Pseudomonas chlororaphis subsp. aureofaciens</name>
    <dbReference type="NCBI Taxonomy" id="587851"/>
    <lineage>
        <taxon>Bacteria</taxon>
        <taxon>Pseudomonadati</taxon>
        <taxon>Pseudomonadota</taxon>
        <taxon>Gammaproteobacteria</taxon>
        <taxon>Pseudomonadales</taxon>
        <taxon>Pseudomonadaceae</taxon>
        <taxon>Pseudomonas</taxon>
    </lineage>
</organism>
<protein>
    <recommendedName>
        <fullName evidence="4">Helix-turn-helix domain-containing protein</fullName>
    </recommendedName>
</protein>
<feature type="compositionally biased region" description="Polar residues" evidence="1">
    <location>
        <begin position="274"/>
        <end position="284"/>
    </location>
</feature>
<reference evidence="2 3" key="1">
    <citation type="submission" date="2018-03" db="EMBL/GenBank/DDBJ databases">
        <title>Diversity of phytobeneficial traits revealed by whole-genome analysis of worldwide-isolated phenazine-producing Pseudomonas spp.</title>
        <authorList>
            <person name="Biessy A."/>
            <person name="Novinscak A."/>
            <person name="Blom J."/>
            <person name="Leger G."/>
            <person name="Thomashow L.S."/>
            <person name="Cazorla F.M."/>
            <person name="Josic D."/>
            <person name="Filion M."/>
        </authorList>
    </citation>
    <scope>NUCLEOTIDE SEQUENCE [LARGE SCALE GENOMIC DNA]</scope>
    <source>
        <strain evidence="2 3">ChPhzS24</strain>
    </source>
</reference>
<sequence length="447" mass="49461">MKLSRFPLSTLLDSASGHLEAHLLQKKESAPTEVTGSSPYSGIIFSGNPHETVPRRLLLDDRLTPLERNAWQVFRLLINDDGVTAFPTYDQLRPYLGMQPGKAASRETISKALVTLRLTRWLSLGRRVRNDLSGQVQGNVYLLHDEPVSPAEAIEFDKDYVQLLSQSMEHQNKAIREVAVIAWREFAADPDVGNRLPRRLDVIAERLSEQAWVKETQGEEATKSTEFGIRTQQNSPQSPLSSESELSDNSGIQPIFPLSSESEPSLKSQSSHSVRNPNSYSTYTDTHKDVCKSSVHVPPDPNVVATELLQALQRLPADQKQSAVEAMQKVPIEIKPALIRQWVHRCEGGALRNPVGYLLSLVNKAVRGEFNSNWRPEDQVVTEAAAPPAAKVDQALANQQNALSTPKTSVPSAPRGAERPPEMVAAAKHEISAMISQLRFGRSNAQR</sequence>
<dbReference type="InterPro" id="IPR047749">
    <property type="entry name" value="STY4528-like"/>
</dbReference>
<dbReference type="EMBL" id="CP027750">
    <property type="protein sequence ID" value="AZE31566.1"/>
    <property type="molecule type" value="Genomic_DNA"/>
</dbReference>
<evidence type="ECO:0000256" key="1">
    <source>
        <dbReference type="SAM" id="MobiDB-lite"/>
    </source>
</evidence>
<dbReference type="RefSeq" id="WP_124302005.1">
    <property type="nucleotide sequence ID" value="NZ_CP027750.1"/>
</dbReference>
<evidence type="ECO:0000313" key="3">
    <source>
        <dbReference type="Proteomes" id="UP000280455"/>
    </source>
</evidence>
<evidence type="ECO:0000313" key="2">
    <source>
        <dbReference type="EMBL" id="AZE31566.1"/>
    </source>
</evidence>
<proteinExistence type="predicted"/>
<gene>
    <name evidence="2" type="ORF">C4K07_4803</name>
</gene>
<dbReference type="AlphaFoldDB" id="A0AAD1E830"/>